<feature type="compositionally biased region" description="Acidic residues" evidence="1">
    <location>
        <begin position="21"/>
        <end position="104"/>
    </location>
</feature>
<dbReference type="PROSITE" id="PS51257">
    <property type="entry name" value="PROKAR_LIPOPROTEIN"/>
    <property type="match status" value="1"/>
</dbReference>
<organism evidence="3 4">
    <name type="scientific">Alkalibacterium putridalgicola</name>
    <dbReference type="NCBI Taxonomy" id="426703"/>
    <lineage>
        <taxon>Bacteria</taxon>
        <taxon>Bacillati</taxon>
        <taxon>Bacillota</taxon>
        <taxon>Bacilli</taxon>
        <taxon>Lactobacillales</taxon>
        <taxon>Carnobacteriaceae</taxon>
        <taxon>Alkalibacterium</taxon>
    </lineage>
</organism>
<dbReference type="EMBL" id="FOBL01000025">
    <property type="protein sequence ID" value="SEM10027.1"/>
    <property type="molecule type" value="Genomic_DNA"/>
</dbReference>
<dbReference type="Proteomes" id="UP000198548">
    <property type="component" value="Unassembled WGS sequence"/>
</dbReference>
<name>A0A1H7VMK4_9LACT</name>
<reference evidence="2 5" key="2">
    <citation type="submission" date="2019-07" db="EMBL/GenBank/DDBJ databases">
        <title>Whole genome shotgun sequence of Alkalibacterium putridalgicola NBRC 103243.</title>
        <authorList>
            <person name="Hosoyama A."/>
            <person name="Uohara A."/>
            <person name="Ohji S."/>
            <person name="Ichikawa N."/>
        </authorList>
    </citation>
    <scope>NUCLEOTIDE SEQUENCE [LARGE SCALE GENOMIC DNA]</scope>
    <source>
        <strain evidence="2 5">NBRC 103243</strain>
    </source>
</reference>
<evidence type="ECO:0000313" key="2">
    <source>
        <dbReference type="EMBL" id="GEK89422.1"/>
    </source>
</evidence>
<proteinExistence type="predicted"/>
<accession>A0A1H7VMK4</accession>
<evidence type="ECO:0000313" key="4">
    <source>
        <dbReference type="Proteomes" id="UP000198548"/>
    </source>
</evidence>
<sequence>MRKRWGLMIAGTLLLGACGGADDETTDPATEEVTDMDEEVETETEDMAEEMETDTDTEESEGDSETTDDGMDSDNAEDDMETETDAAEEDTEMSSEPTEDEANTDEAVDLSAIMDQDFEEINWDDVHLTRSEFDASLTELQRSFNEDYEEEEDMDVRINNVDFSGDTIEITLTNDDSEYADMTNNFLAAFLDSFYRQLYLQSDYSDGNTHPRIIIQTSDGEVITDQTDFMEYDIQEEMMDSAE</sequence>
<reference evidence="3 4" key="1">
    <citation type="submission" date="2016-10" db="EMBL/GenBank/DDBJ databases">
        <authorList>
            <person name="de Groot N.N."/>
        </authorList>
    </citation>
    <scope>NUCLEOTIDE SEQUENCE [LARGE SCALE GENOMIC DNA]</scope>
    <source>
        <strain evidence="3 4">DSM 19182</strain>
    </source>
</reference>
<dbReference type="RefSeq" id="WP_091488972.1">
    <property type="nucleotide sequence ID" value="NZ_BJUX01000014.1"/>
</dbReference>
<evidence type="ECO:0000313" key="5">
    <source>
        <dbReference type="Proteomes" id="UP000321425"/>
    </source>
</evidence>
<feature type="region of interest" description="Disordered" evidence="1">
    <location>
        <begin position="14"/>
        <end position="104"/>
    </location>
</feature>
<protein>
    <submittedName>
        <fullName evidence="3">Uncharacterized protein</fullName>
    </submittedName>
</protein>
<evidence type="ECO:0000256" key="1">
    <source>
        <dbReference type="SAM" id="MobiDB-lite"/>
    </source>
</evidence>
<gene>
    <name evidence="2" type="ORF">APU01nite_14610</name>
    <name evidence="3" type="ORF">SAMN04488100_12530</name>
</gene>
<dbReference type="OrthoDB" id="2167600at2"/>
<dbReference type="AlphaFoldDB" id="A0A1H7VMK4"/>
<keyword evidence="5" id="KW-1185">Reference proteome</keyword>
<dbReference type="EMBL" id="BJUX01000014">
    <property type="protein sequence ID" value="GEK89422.1"/>
    <property type="molecule type" value="Genomic_DNA"/>
</dbReference>
<evidence type="ECO:0000313" key="3">
    <source>
        <dbReference type="EMBL" id="SEM10027.1"/>
    </source>
</evidence>
<dbReference type="Proteomes" id="UP000321425">
    <property type="component" value="Unassembled WGS sequence"/>
</dbReference>